<evidence type="ECO:0000256" key="3">
    <source>
        <dbReference type="ARBA" id="ARBA00022679"/>
    </source>
</evidence>
<dbReference type="CDD" id="cd16454">
    <property type="entry name" value="RING-H2_PA-TM-RING"/>
    <property type="match status" value="1"/>
</dbReference>
<keyword evidence="6" id="KW-0833">Ubl conjugation pathway</keyword>
<dbReference type="GO" id="GO:0008270">
    <property type="term" value="F:zinc ion binding"/>
    <property type="evidence" value="ECO:0007669"/>
    <property type="project" value="UniProtKB-KW"/>
</dbReference>
<evidence type="ECO:0000256" key="8">
    <source>
        <dbReference type="PROSITE-ProRule" id="PRU00175"/>
    </source>
</evidence>
<dbReference type="STRING" id="1073089.A0A1L9RC13"/>
<evidence type="ECO:0000256" key="1">
    <source>
        <dbReference type="ARBA" id="ARBA00000900"/>
    </source>
</evidence>
<dbReference type="EC" id="2.3.2.27" evidence="2"/>
<name>A0A1L9RC13_ASPWE</name>
<organism evidence="11 12">
    <name type="scientific">Aspergillus wentii DTO 134E9</name>
    <dbReference type="NCBI Taxonomy" id="1073089"/>
    <lineage>
        <taxon>Eukaryota</taxon>
        <taxon>Fungi</taxon>
        <taxon>Dikarya</taxon>
        <taxon>Ascomycota</taxon>
        <taxon>Pezizomycotina</taxon>
        <taxon>Eurotiomycetes</taxon>
        <taxon>Eurotiomycetidae</taxon>
        <taxon>Eurotiales</taxon>
        <taxon>Aspergillaceae</taxon>
        <taxon>Aspergillus</taxon>
        <taxon>Aspergillus subgen. Cremei</taxon>
    </lineage>
</organism>
<feature type="compositionally biased region" description="Basic and acidic residues" evidence="9">
    <location>
        <begin position="152"/>
        <end position="178"/>
    </location>
</feature>
<feature type="region of interest" description="Disordered" evidence="9">
    <location>
        <begin position="40"/>
        <end position="71"/>
    </location>
</feature>
<evidence type="ECO:0000313" key="11">
    <source>
        <dbReference type="EMBL" id="OJJ32452.1"/>
    </source>
</evidence>
<evidence type="ECO:0000256" key="9">
    <source>
        <dbReference type="SAM" id="MobiDB-lite"/>
    </source>
</evidence>
<feature type="region of interest" description="Disordered" evidence="9">
    <location>
        <begin position="107"/>
        <end position="128"/>
    </location>
</feature>
<dbReference type="GO" id="GO:0005737">
    <property type="term" value="C:cytoplasm"/>
    <property type="evidence" value="ECO:0007669"/>
    <property type="project" value="TreeGrafter"/>
</dbReference>
<keyword evidence="3" id="KW-0808">Transferase</keyword>
<evidence type="ECO:0000313" key="12">
    <source>
        <dbReference type="Proteomes" id="UP000184383"/>
    </source>
</evidence>
<dbReference type="PANTHER" id="PTHR15710">
    <property type="entry name" value="E3 UBIQUITIN-PROTEIN LIGASE PRAJA"/>
    <property type="match status" value="1"/>
</dbReference>
<keyword evidence="7" id="KW-0862">Zinc</keyword>
<keyword evidence="5 8" id="KW-0863">Zinc-finger</keyword>
<feature type="region of interest" description="Disordered" evidence="9">
    <location>
        <begin position="151"/>
        <end position="195"/>
    </location>
</feature>
<dbReference type="OrthoDB" id="8062037at2759"/>
<comment type="catalytic activity">
    <reaction evidence="1">
        <text>S-ubiquitinyl-[E2 ubiquitin-conjugating enzyme]-L-cysteine + [acceptor protein]-L-lysine = [E2 ubiquitin-conjugating enzyme]-L-cysteine + N(6)-ubiquitinyl-[acceptor protein]-L-lysine.</text>
        <dbReference type="EC" id="2.3.2.27"/>
    </reaction>
</comment>
<dbReference type="InterPro" id="IPR001841">
    <property type="entry name" value="Znf_RING"/>
</dbReference>
<accession>A0A1L9RC13</accession>
<dbReference type="Proteomes" id="UP000184383">
    <property type="component" value="Unassembled WGS sequence"/>
</dbReference>
<dbReference type="GO" id="GO:0061630">
    <property type="term" value="F:ubiquitin protein ligase activity"/>
    <property type="evidence" value="ECO:0007669"/>
    <property type="project" value="UniProtKB-EC"/>
</dbReference>
<protein>
    <recommendedName>
        <fullName evidence="2">RING-type E3 ubiquitin transferase</fullName>
        <ecNumber evidence="2">2.3.2.27</ecNumber>
    </recommendedName>
</protein>
<dbReference type="EMBL" id="KV878215">
    <property type="protein sequence ID" value="OJJ32452.1"/>
    <property type="molecule type" value="Genomic_DNA"/>
</dbReference>
<dbReference type="RefSeq" id="XP_040686129.1">
    <property type="nucleotide sequence ID" value="XM_040831404.1"/>
</dbReference>
<evidence type="ECO:0000256" key="4">
    <source>
        <dbReference type="ARBA" id="ARBA00022723"/>
    </source>
</evidence>
<evidence type="ECO:0000256" key="7">
    <source>
        <dbReference type="ARBA" id="ARBA00022833"/>
    </source>
</evidence>
<feature type="compositionally biased region" description="Polar residues" evidence="9">
    <location>
        <begin position="266"/>
        <end position="283"/>
    </location>
</feature>
<evidence type="ECO:0000256" key="5">
    <source>
        <dbReference type="ARBA" id="ARBA00022771"/>
    </source>
</evidence>
<dbReference type="GeneID" id="63747252"/>
<feature type="domain" description="RING-type" evidence="10">
    <location>
        <begin position="304"/>
        <end position="345"/>
    </location>
</feature>
<dbReference type="InterPro" id="IPR013083">
    <property type="entry name" value="Znf_RING/FYVE/PHD"/>
</dbReference>
<keyword evidence="4" id="KW-0479">Metal-binding</keyword>
<dbReference type="PROSITE" id="PS50089">
    <property type="entry name" value="ZF_RING_2"/>
    <property type="match status" value="1"/>
</dbReference>
<gene>
    <name evidence="11" type="ORF">ASPWEDRAFT_175728</name>
</gene>
<evidence type="ECO:0000259" key="10">
    <source>
        <dbReference type="PROSITE" id="PS50089"/>
    </source>
</evidence>
<feature type="region of interest" description="Disordered" evidence="9">
    <location>
        <begin position="350"/>
        <end position="432"/>
    </location>
</feature>
<proteinExistence type="predicted"/>
<dbReference type="SUPFAM" id="SSF57850">
    <property type="entry name" value="RING/U-box"/>
    <property type="match status" value="1"/>
</dbReference>
<dbReference type="VEuPathDB" id="FungiDB:ASPWEDRAFT_175728"/>
<dbReference type="FunFam" id="3.30.40.10:FF:000127">
    <property type="entry name" value="E3 ubiquitin-protein ligase RNF181"/>
    <property type="match status" value="1"/>
</dbReference>
<sequence>MADSGDRMFCHACEGVWLRNESGLTCPHCQSDFTEIVEIPPESPEETSHAGLSTPPHRERSRSPINPWANHDPWANEDDYLDDPHGFGSGLGNGYSHRTYRSPDGRFTFTSTMFGGQSFPPRRPPGFEREMPGDPLMPMMRSLETIFNGLAETRRNQDRTETPRQDSTEPDERPRDMPPEFGATGRLFPRDTNGPQNMAPPLSTLGDILDLLRPDPAMNAPGGGGAPRVMTGPNPMAMLSTLLNLTRHGDAVYSQEELDRVVSQLVDQTSSGTAPPPASQNAIRSLPKKKIDQEMLGTEGKAECSICMDPVDLGTEVTELPCKHWFHFGCIEMWLHQHNTCPQCRRSINTPAQQEGSSENPVVITDSPEPPSPNRRSSGTVPEHSGRSPLFGQRQYTNESESNESDRRRSNRSESNGGGLTGWVRSRFGGGV</sequence>
<dbReference type="PANTHER" id="PTHR15710:SF228">
    <property type="entry name" value="FINGER DOMAIN PROTEIN, PUTATIVE-RELATED"/>
    <property type="match status" value="1"/>
</dbReference>
<evidence type="ECO:0000256" key="2">
    <source>
        <dbReference type="ARBA" id="ARBA00012483"/>
    </source>
</evidence>
<dbReference type="SMART" id="SM00184">
    <property type="entry name" value="RING"/>
    <property type="match status" value="1"/>
</dbReference>
<dbReference type="Pfam" id="PF13639">
    <property type="entry name" value="zf-RING_2"/>
    <property type="match status" value="1"/>
</dbReference>
<dbReference type="GO" id="GO:0016567">
    <property type="term" value="P:protein ubiquitination"/>
    <property type="evidence" value="ECO:0007669"/>
    <property type="project" value="TreeGrafter"/>
</dbReference>
<feature type="region of interest" description="Disordered" evidence="9">
    <location>
        <begin position="266"/>
        <end position="288"/>
    </location>
</feature>
<evidence type="ECO:0000256" key="6">
    <source>
        <dbReference type="ARBA" id="ARBA00022786"/>
    </source>
</evidence>
<dbReference type="AlphaFoldDB" id="A0A1L9RC13"/>
<dbReference type="Gene3D" id="3.30.40.10">
    <property type="entry name" value="Zinc/RING finger domain, C3HC4 (zinc finger)"/>
    <property type="match status" value="1"/>
</dbReference>
<reference evidence="12" key="1">
    <citation type="journal article" date="2017" name="Genome Biol.">
        <title>Comparative genomics reveals high biological diversity and specific adaptations in the industrially and medically important fungal genus Aspergillus.</title>
        <authorList>
            <person name="de Vries R.P."/>
            <person name="Riley R."/>
            <person name="Wiebenga A."/>
            <person name="Aguilar-Osorio G."/>
            <person name="Amillis S."/>
            <person name="Uchima C.A."/>
            <person name="Anderluh G."/>
            <person name="Asadollahi M."/>
            <person name="Askin M."/>
            <person name="Barry K."/>
            <person name="Battaglia E."/>
            <person name="Bayram O."/>
            <person name="Benocci T."/>
            <person name="Braus-Stromeyer S.A."/>
            <person name="Caldana C."/>
            <person name="Canovas D."/>
            <person name="Cerqueira G.C."/>
            <person name="Chen F."/>
            <person name="Chen W."/>
            <person name="Choi C."/>
            <person name="Clum A."/>
            <person name="Dos Santos R.A."/>
            <person name="Damasio A.R."/>
            <person name="Diallinas G."/>
            <person name="Emri T."/>
            <person name="Fekete E."/>
            <person name="Flipphi M."/>
            <person name="Freyberg S."/>
            <person name="Gallo A."/>
            <person name="Gournas C."/>
            <person name="Habgood R."/>
            <person name="Hainaut M."/>
            <person name="Harispe M.L."/>
            <person name="Henrissat B."/>
            <person name="Hilden K.S."/>
            <person name="Hope R."/>
            <person name="Hossain A."/>
            <person name="Karabika E."/>
            <person name="Karaffa L."/>
            <person name="Karanyi Z."/>
            <person name="Krasevec N."/>
            <person name="Kuo A."/>
            <person name="Kusch H."/>
            <person name="LaButti K."/>
            <person name="Lagendijk E.L."/>
            <person name="Lapidus A."/>
            <person name="Levasseur A."/>
            <person name="Lindquist E."/>
            <person name="Lipzen A."/>
            <person name="Logrieco A.F."/>
            <person name="MacCabe A."/>
            <person name="Maekelae M.R."/>
            <person name="Malavazi I."/>
            <person name="Melin P."/>
            <person name="Meyer V."/>
            <person name="Mielnichuk N."/>
            <person name="Miskei M."/>
            <person name="Molnar A.P."/>
            <person name="Mule G."/>
            <person name="Ngan C.Y."/>
            <person name="Orejas M."/>
            <person name="Orosz E."/>
            <person name="Ouedraogo J.P."/>
            <person name="Overkamp K.M."/>
            <person name="Park H.-S."/>
            <person name="Perrone G."/>
            <person name="Piumi F."/>
            <person name="Punt P.J."/>
            <person name="Ram A.F."/>
            <person name="Ramon A."/>
            <person name="Rauscher S."/>
            <person name="Record E."/>
            <person name="Riano-Pachon D.M."/>
            <person name="Robert V."/>
            <person name="Roehrig J."/>
            <person name="Ruller R."/>
            <person name="Salamov A."/>
            <person name="Salih N.S."/>
            <person name="Samson R.A."/>
            <person name="Sandor E."/>
            <person name="Sanguinetti M."/>
            <person name="Schuetze T."/>
            <person name="Sepcic K."/>
            <person name="Shelest E."/>
            <person name="Sherlock G."/>
            <person name="Sophianopoulou V."/>
            <person name="Squina F.M."/>
            <person name="Sun H."/>
            <person name="Susca A."/>
            <person name="Todd R.B."/>
            <person name="Tsang A."/>
            <person name="Unkles S.E."/>
            <person name="van de Wiele N."/>
            <person name="van Rossen-Uffink D."/>
            <person name="Oliveira J.V."/>
            <person name="Vesth T.C."/>
            <person name="Visser J."/>
            <person name="Yu J.-H."/>
            <person name="Zhou M."/>
            <person name="Andersen M.R."/>
            <person name="Archer D.B."/>
            <person name="Baker S.E."/>
            <person name="Benoit I."/>
            <person name="Brakhage A.A."/>
            <person name="Braus G.H."/>
            <person name="Fischer R."/>
            <person name="Frisvad J.C."/>
            <person name="Goldman G.H."/>
            <person name="Houbraken J."/>
            <person name="Oakley B."/>
            <person name="Pocsi I."/>
            <person name="Scazzocchio C."/>
            <person name="Seiboth B."/>
            <person name="vanKuyk P.A."/>
            <person name="Wortman J."/>
            <person name="Dyer P.S."/>
            <person name="Grigoriev I.V."/>
        </authorList>
    </citation>
    <scope>NUCLEOTIDE SEQUENCE [LARGE SCALE GENOMIC DNA]</scope>
    <source>
        <strain evidence="12">DTO 134E9</strain>
    </source>
</reference>
<feature type="compositionally biased region" description="Polar residues" evidence="9">
    <location>
        <begin position="350"/>
        <end position="360"/>
    </location>
</feature>
<keyword evidence="12" id="KW-1185">Reference proteome</keyword>